<dbReference type="InterPro" id="IPR035919">
    <property type="entry name" value="EAL_sf"/>
</dbReference>
<evidence type="ECO:0000313" key="2">
    <source>
        <dbReference type="Proteomes" id="UP000183685"/>
    </source>
</evidence>
<dbReference type="OrthoDB" id="9813903at2"/>
<organism evidence="1 2">
    <name type="scientific">Kordiimonas lacus</name>
    <dbReference type="NCBI Taxonomy" id="637679"/>
    <lineage>
        <taxon>Bacteria</taxon>
        <taxon>Pseudomonadati</taxon>
        <taxon>Pseudomonadota</taxon>
        <taxon>Alphaproteobacteria</taxon>
        <taxon>Kordiimonadales</taxon>
        <taxon>Kordiimonadaceae</taxon>
        <taxon>Kordiimonas</taxon>
    </lineage>
</organism>
<name>A0A1G7BEI8_9PROT</name>
<sequence>MSEPEFSLFLVKKSFIDKADDRFKTIMRWKDVDLFRQPLSFLFPADAHDRVERLLDRDDVSIFQNVVFPRVPLRLKTGGYINFDMKLVTKGPDERQLDFYKPGRADEANTAQSTEAAAPAADMYSFFNFVEDLLASPFEDDLDLTMVSMDALRDGSDAGLTDEEKDSARTEFEANLQKHAVGGKVGKLDEASYGLLTGTGFDEEAFDLEMQNVAARLNIAPEKLALKKANMAIDDRDVAPEKLHQALHQARGVFVGEIEDEHGIEKLTGVLDGIEHNRKLIQDAIKKYKYRTSPRSVSDNVASVSIALLQQGKVNLEGQIRRPDEIIVLADHPDISIEHDLAQLEDLIRMRVRKPADEREKPDYYELCRSTMIQERFIEELEAMLTRHGEEASRVGFRIKGMPPVRRGGLHWDALNRLAAKGHPIWIDRFGDAVVAPEALKCLMGGMIEMPPPLMKKLAGHFDGKEMMSQLVATWQAMNVRVVSADLPDYDMKTLAQELGITIAVEDAPEALAS</sequence>
<keyword evidence="2" id="KW-1185">Reference proteome</keyword>
<dbReference type="RefSeq" id="WP_068307629.1">
    <property type="nucleotide sequence ID" value="NZ_FNAK01000005.1"/>
</dbReference>
<dbReference type="EMBL" id="FNAK01000005">
    <property type="protein sequence ID" value="SDE25461.1"/>
    <property type="molecule type" value="Genomic_DNA"/>
</dbReference>
<gene>
    <name evidence="1" type="ORF">SAMN04488071_2482</name>
</gene>
<dbReference type="AlphaFoldDB" id="A0A1G7BEI8"/>
<accession>A0A1G7BEI8</accession>
<dbReference type="Proteomes" id="UP000183685">
    <property type="component" value="Unassembled WGS sequence"/>
</dbReference>
<dbReference type="Gene3D" id="3.20.20.450">
    <property type="entry name" value="EAL domain"/>
    <property type="match status" value="1"/>
</dbReference>
<proteinExistence type="predicted"/>
<reference evidence="1 2" key="1">
    <citation type="submission" date="2016-10" db="EMBL/GenBank/DDBJ databases">
        <authorList>
            <person name="de Groot N.N."/>
        </authorList>
    </citation>
    <scope>NUCLEOTIDE SEQUENCE [LARGE SCALE GENOMIC DNA]</scope>
    <source>
        <strain evidence="1 2">CGMCC 1.9109</strain>
    </source>
</reference>
<dbReference type="SUPFAM" id="SSF141868">
    <property type="entry name" value="EAL domain-like"/>
    <property type="match status" value="1"/>
</dbReference>
<protein>
    <submittedName>
        <fullName evidence="1">EAL domain, c-di-GMP-specific phosphodiesterase class I (Or its enzymatically inactive variant)</fullName>
    </submittedName>
</protein>
<evidence type="ECO:0000313" key="1">
    <source>
        <dbReference type="EMBL" id="SDE25461.1"/>
    </source>
</evidence>
<dbReference type="STRING" id="637679.GCA_001550055_03647"/>